<keyword evidence="9 15" id="KW-1133">Transmembrane helix</keyword>
<name>A0AA35ZAH4_LACSI</name>
<reference evidence="17" key="1">
    <citation type="submission" date="2023-04" db="EMBL/GenBank/DDBJ databases">
        <authorList>
            <person name="Vijverberg K."/>
            <person name="Xiong W."/>
            <person name="Schranz E."/>
        </authorList>
    </citation>
    <scope>NUCLEOTIDE SEQUENCE</scope>
</reference>
<evidence type="ECO:0000313" key="17">
    <source>
        <dbReference type="EMBL" id="CAI9288232.1"/>
    </source>
</evidence>
<evidence type="ECO:0000256" key="11">
    <source>
        <dbReference type="ARBA" id="ARBA00023128"/>
    </source>
</evidence>
<gene>
    <name evidence="17" type="ORF">LSALG_LOCUS27549</name>
</gene>
<dbReference type="GO" id="GO:1990246">
    <property type="term" value="C:uniplex complex"/>
    <property type="evidence" value="ECO:0007669"/>
    <property type="project" value="TreeGrafter"/>
</dbReference>
<evidence type="ECO:0000313" key="18">
    <source>
        <dbReference type="Proteomes" id="UP001177003"/>
    </source>
</evidence>
<comment type="subcellular location">
    <subcellularLocation>
        <location evidence="1">Mitochondrion inner membrane</location>
        <topology evidence="1">Multi-pass membrane protein</topology>
    </subcellularLocation>
</comment>
<dbReference type="InterPro" id="IPR039055">
    <property type="entry name" value="MCU_fam"/>
</dbReference>
<protein>
    <recommendedName>
        <fullName evidence="16">Calcium uniporter protein C-terminal domain-containing protein</fullName>
    </recommendedName>
</protein>
<evidence type="ECO:0000256" key="9">
    <source>
        <dbReference type="ARBA" id="ARBA00022989"/>
    </source>
</evidence>
<dbReference type="PANTHER" id="PTHR13462:SF10">
    <property type="entry name" value="CALCIUM UNIPORTER PROTEIN, MITOCHONDRIAL"/>
    <property type="match status" value="1"/>
</dbReference>
<evidence type="ECO:0000256" key="6">
    <source>
        <dbReference type="ARBA" id="ARBA00022692"/>
    </source>
</evidence>
<keyword evidence="7" id="KW-0999">Mitochondrion inner membrane</keyword>
<evidence type="ECO:0000256" key="8">
    <source>
        <dbReference type="ARBA" id="ARBA00022837"/>
    </source>
</evidence>
<keyword evidence="3" id="KW-0813">Transport</keyword>
<keyword evidence="10" id="KW-0406">Ion transport</keyword>
<evidence type="ECO:0000256" key="12">
    <source>
        <dbReference type="ARBA" id="ARBA00023136"/>
    </source>
</evidence>
<feature type="transmembrane region" description="Helical" evidence="15">
    <location>
        <begin position="193"/>
        <end position="212"/>
    </location>
</feature>
<dbReference type="GO" id="GO:0005262">
    <property type="term" value="F:calcium channel activity"/>
    <property type="evidence" value="ECO:0007669"/>
    <property type="project" value="UniProtKB-KW"/>
</dbReference>
<dbReference type="AlphaFoldDB" id="A0AA35ZAH4"/>
<dbReference type="GO" id="GO:0015292">
    <property type="term" value="F:uniporter activity"/>
    <property type="evidence" value="ECO:0007669"/>
    <property type="project" value="TreeGrafter"/>
</dbReference>
<keyword evidence="8" id="KW-0106">Calcium</keyword>
<accession>A0AA35ZAH4</accession>
<evidence type="ECO:0000256" key="4">
    <source>
        <dbReference type="ARBA" id="ARBA00022568"/>
    </source>
</evidence>
<proteinExistence type="inferred from homology"/>
<feature type="transmembrane region" description="Helical" evidence="15">
    <location>
        <begin position="224"/>
        <end position="242"/>
    </location>
</feature>
<keyword evidence="5" id="KW-0107">Calcium channel</keyword>
<evidence type="ECO:0000256" key="3">
    <source>
        <dbReference type="ARBA" id="ARBA00022448"/>
    </source>
</evidence>
<dbReference type="Proteomes" id="UP001177003">
    <property type="component" value="Chromosome 5"/>
</dbReference>
<evidence type="ECO:0000259" key="16">
    <source>
        <dbReference type="Pfam" id="PF04678"/>
    </source>
</evidence>
<evidence type="ECO:0000256" key="10">
    <source>
        <dbReference type="ARBA" id="ARBA00023065"/>
    </source>
</evidence>
<dbReference type="InterPro" id="IPR006769">
    <property type="entry name" value="MCU_C"/>
</dbReference>
<evidence type="ECO:0000256" key="2">
    <source>
        <dbReference type="ARBA" id="ARBA00005653"/>
    </source>
</evidence>
<keyword evidence="11" id="KW-0496">Mitochondrion</keyword>
<evidence type="ECO:0000256" key="5">
    <source>
        <dbReference type="ARBA" id="ARBA00022673"/>
    </source>
</evidence>
<keyword evidence="13" id="KW-0407">Ion channel</keyword>
<evidence type="ECO:0000256" key="13">
    <source>
        <dbReference type="ARBA" id="ARBA00023303"/>
    </source>
</evidence>
<feature type="domain" description="Calcium uniporter protein C-terminal" evidence="16">
    <location>
        <begin position="120"/>
        <end position="278"/>
    </location>
</feature>
<keyword evidence="6 15" id="KW-0812">Transmembrane</keyword>
<dbReference type="Pfam" id="PF04678">
    <property type="entry name" value="MCU"/>
    <property type="match status" value="1"/>
</dbReference>
<dbReference type="PANTHER" id="PTHR13462">
    <property type="entry name" value="CALCIUM UNIPORTER PROTEIN, MITOCHONDRIAL"/>
    <property type="match status" value="1"/>
</dbReference>
<sequence length="293" mass="33005">MWRSSFLLLKEGLSSGIVRTKPVTYGLRRGVSVESTNRFCGCLFSSSAGGDGRAGVGVGVGVGRGVDDGDSISFAEAKKLMRLVNVEAMKMKFSTEGKEMISYSELLQACENIGVAKSVDEAKAFAKVLDEAGVVLIFRDKVYLQPEKVVDLVRRAVPLALTADDDPRREELKQLQAKQEEIDRLAHRQVRRILWTGLGFALAQVGIFFRLTFWELSWDVMEPVAFFGTTAGLIVGYAYFLITSRDPTYQDLMKRLFLSRRRKLMKKHNFDFERFMELQKKCRICTSNNITGE</sequence>
<organism evidence="17 18">
    <name type="scientific">Lactuca saligna</name>
    <name type="common">Willowleaf lettuce</name>
    <dbReference type="NCBI Taxonomy" id="75948"/>
    <lineage>
        <taxon>Eukaryota</taxon>
        <taxon>Viridiplantae</taxon>
        <taxon>Streptophyta</taxon>
        <taxon>Embryophyta</taxon>
        <taxon>Tracheophyta</taxon>
        <taxon>Spermatophyta</taxon>
        <taxon>Magnoliopsida</taxon>
        <taxon>eudicotyledons</taxon>
        <taxon>Gunneridae</taxon>
        <taxon>Pentapetalae</taxon>
        <taxon>asterids</taxon>
        <taxon>campanulids</taxon>
        <taxon>Asterales</taxon>
        <taxon>Asteraceae</taxon>
        <taxon>Cichorioideae</taxon>
        <taxon>Cichorieae</taxon>
        <taxon>Lactucinae</taxon>
        <taxon>Lactuca</taxon>
    </lineage>
</organism>
<evidence type="ECO:0000256" key="1">
    <source>
        <dbReference type="ARBA" id="ARBA00004448"/>
    </source>
</evidence>
<evidence type="ECO:0000256" key="14">
    <source>
        <dbReference type="ARBA" id="ARBA00036634"/>
    </source>
</evidence>
<dbReference type="EMBL" id="OX465081">
    <property type="protein sequence ID" value="CAI9288232.1"/>
    <property type="molecule type" value="Genomic_DNA"/>
</dbReference>
<keyword evidence="18" id="KW-1185">Reference proteome</keyword>
<evidence type="ECO:0000256" key="15">
    <source>
        <dbReference type="SAM" id="Phobius"/>
    </source>
</evidence>
<comment type="catalytic activity">
    <reaction evidence="14">
        <text>Ca(2+)(in) = Ca(2+)(out)</text>
        <dbReference type="Rhea" id="RHEA:29671"/>
        <dbReference type="ChEBI" id="CHEBI:29108"/>
    </reaction>
</comment>
<dbReference type="GO" id="GO:0036444">
    <property type="term" value="P:calcium import into the mitochondrion"/>
    <property type="evidence" value="ECO:0007669"/>
    <property type="project" value="TreeGrafter"/>
</dbReference>
<comment type="similarity">
    <text evidence="2">Belongs to the MCU (TC 1.A.77) family.</text>
</comment>
<dbReference type="GO" id="GO:0051560">
    <property type="term" value="P:mitochondrial calcium ion homeostasis"/>
    <property type="evidence" value="ECO:0007669"/>
    <property type="project" value="InterPro"/>
</dbReference>
<keyword evidence="4" id="KW-0109">Calcium transport</keyword>
<keyword evidence="12 15" id="KW-0472">Membrane</keyword>
<evidence type="ECO:0000256" key="7">
    <source>
        <dbReference type="ARBA" id="ARBA00022792"/>
    </source>
</evidence>